<dbReference type="InterPro" id="IPR000086">
    <property type="entry name" value="NUDIX_hydrolase_dom"/>
</dbReference>
<dbReference type="InterPro" id="IPR015797">
    <property type="entry name" value="NUDIX_hydrolase-like_dom_sf"/>
</dbReference>
<dbReference type="Proteomes" id="UP000231791">
    <property type="component" value="Chromosome"/>
</dbReference>
<name>A0A2K8P8L0_STRLA</name>
<dbReference type="EMBL" id="CP024985">
    <property type="protein sequence ID" value="ATZ22460.1"/>
    <property type="molecule type" value="Genomic_DNA"/>
</dbReference>
<dbReference type="Pfam" id="PF00293">
    <property type="entry name" value="NUDIX"/>
    <property type="match status" value="1"/>
</dbReference>
<sequence>MTDTPDSPATPFSRIKVRAGAVVFCGDDVALIRRERAGSVHYTPPGGNVEDGEDFRQALRRELGEELALDVDQADGGDLMWVVDQRVTRPGPTPSPRKIHLIYRLHITPEVRARLATQELDELPDGSHEVGFIEWVPYRDAARLPVFPPIGAALAALDHPRAPVADPALDAVTDANYTWV</sequence>
<dbReference type="PANTHER" id="PTHR43736:SF2">
    <property type="entry name" value="MUTT_NUDIX FAMILY PROTEIN"/>
    <property type="match status" value="1"/>
</dbReference>
<protein>
    <submittedName>
        <fullName evidence="1">Uncharacterized protein</fullName>
    </submittedName>
</protein>
<dbReference type="GeneID" id="49381702"/>
<dbReference type="PROSITE" id="PS51462">
    <property type="entry name" value="NUDIX"/>
    <property type="match status" value="1"/>
</dbReference>
<dbReference type="AlphaFoldDB" id="A0A2K8P8L0"/>
<accession>A0A2K8P8L0</accession>
<proteinExistence type="predicted"/>
<keyword evidence="2" id="KW-1185">Reference proteome</keyword>
<organism evidence="1 2">
    <name type="scientific">Streptomyces lavendulae subsp. lavendulae</name>
    <dbReference type="NCBI Taxonomy" id="58340"/>
    <lineage>
        <taxon>Bacteria</taxon>
        <taxon>Bacillati</taxon>
        <taxon>Actinomycetota</taxon>
        <taxon>Actinomycetes</taxon>
        <taxon>Kitasatosporales</taxon>
        <taxon>Streptomycetaceae</taxon>
        <taxon>Streptomyces</taxon>
    </lineage>
</organism>
<evidence type="ECO:0000313" key="2">
    <source>
        <dbReference type="Proteomes" id="UP000231791"/>
    </source>
</evidence>
<reference evidence="1 2" key="1">
    <citation type="submission" date="2017-11" db="EMBL/GenBank/DDBJ databases">
        <title>Complete genome sequence of Streptomyces lavendulae subsp. lavendulae CCM 3239 (formerly 'Streptomyces aureofaciens CCM 3239'), the producer of the angucycline-type antibiotic auricin.</title>
        <authorList>
            <person name="Busche T."/>
            <person name="Novakova R."/>
            <person name="Al'Dilaimi A."/>
            <person name="Homerova D."/>
            <person name="Feckova L."/>
            <person name="Rezuchova B."/>
            <person name="Mingyar E."/>
            <person name="Csolleiova D."/>
            <person name="Bekeova C."/>
            <person name="Winkler A."/>
            <person name="Sevcikova B."/>
            <person name="Kalinowski J."/>
            <person name="Kormanec J."/>
            <person name="Ruckert C."/>
        </authorList>
    </citation>
    <scope>NUCLEOTIDE SEQUENCE [LARGE SCALE GENOMIC DNA]</scope>
    <source>
        <strain evidence="1 2">CCM 3239</strain>
    </source>
</reference>
<dbReference type="RefSeq" id="WP_030237064.1">
    <property type="nucleotide sequence ID" value="NZ_CP024985.1"/>
</dbReference>
<dbReference type="Gene3D" id="3.90.79.10">
    <property type="entry name" value="Nucleoside Triphosphate Pyrophosphohydrolase"/>
    <property type="match status" value="1"/>
</dbReference>
<dbReference type="SUPFAM" id="SSF55811">
    <property type="entry name" value="Nudix"/>
    <property type="match status" value="1"/>
</dbReference>
<evidence type="ECO:0000313" key="1">
    <source>
        <dbReference type="EMBL" id="ATZ22460.1"/>
    </source>
</evidence>
<dbReference type="PANTHER" id="PTHR43736">
    <property type="entry name" value="ADP-RIBOSE PYROPHOSPHATASE"/>
    <property type="match status" value="1"/>
</dbReference>
<dbReference type="OrthoDB" id="3478423at2"/>
<gene>
    <name evidence="1" type="ORF">SLAV_02680</name>
</gene>
<dbReference type="KEGG" id="slx:SLAV_02680"/>